<protein>
    <recommendedName>
        <fullName evidence="5">SURF1-like protein</fullName>
    </recommendedName>
</protein>
<feature type="signal peptide" evidence="2">
    <location>
        <begin position="1"/>
        <end position="31"/>
    </location>
</feature>
<gene>
    <name evidence="3" type="ORF">Prum_059610</name>
</gene>
<feature type="chain" id="PRO_5029018369" description="SURF1-like protein" evidence="2">
    <location>
        <begin position="32"/>
        <end position="217"/>
    </location>
</feature>
<dbReference type="EMBL" id="BLPG01000001">
    <property type="protein sequence ID" value="GFJ92319.1"/>
    <property type="molecule type" value="Genomic_DNA"/>
</dbReference>
<evidence type="ECO:0000313" key="3">
    <source>
        <dbReference type="EMBL" id="GFJ92319.1"/>
    </source>
</evidence>
<dbReference type="Proteomes" id="UP000482960">
    <property type="component" value="Unassembled WGS sequence"/>
</dbReference>
<evidence type="ECO:0008006" key="5">
    <source>
        <dbReference type="Google" id="ProtNLM"/>
    </source>
</evidence>
<dbReference type="AlphaFoldDB" id="A0A6V8LCJ4"/>
<comment type="caution">
    <text evidence="3">The sequence shown here is derived from an EMBL/GenBank/DDBJ whole genome shotgun (WGS) entry which is preliminary data.</text>
</comment>
<keyword evidence="2" id="KW-0732">Signal</keyword>
<keyword evidence="1" id="KW-1133">Transmembrane helix</keyword>
<sequence length="217" mass="22901">MVAGVSRRWFLSGTVLMVAAAPLTVSSAANAAPAKPTAVTIAGEGLGDPIRINAEDKPELLTAVLGQVGWLSTAKAQTTAPKAKNLGPKYTVVVYVGEAAKQTYDLYPLATGGPRAFRPAKQPDKRKTTAAWFYGRLTMSETLRSAGVPLPMQPDSLHDGGIGGGERVFDEDTLNPGKDIDKLLGDLREVLLLNGAVVLVITIGLAGISLLVRRRTR</sequence>
<keyword evidence="1" id="KW-0472">Membrane</keyword>
<evidence type="ECO:0000313" key="4">
    <source>
        <dbReference type="Proteomes" id="UP000482960"/>
    </source>
</evidence>
<dbReference type="RefSeq" id="WP_173079229.1">
    <property type="nucleotide sequence ID" value="NZ_BAABJB010000013.1"/>
</dbReference>
<feature type="transmembrane region" description="Helical" evidence="1">
    <location>
        <begin position="191"/>
        <end position="212"/>
    </location>
</feature>
<proteinExistence type="predicted"/>
<keyword evidence="4" id="KW-1185">Reference proteome</keyword>
<evidence type="ECO:0000256" key="1">
    <source>
        <dbReference type="SAM" id="Phobius"/>
    </source>
</evidence>
<keyword evidence="1" id="KW-0812">Transmembrane</keyword>
<organism evidence="3 4">
    <name type="scientific">Phytohabitans rumicis</name>
    <dbReference type="NCBI Taxonomy" id="1076125"/>
    <lineage>
        <taxon>Bacteria</taxon>
        <taxon>Bacillati</taxon>
        <taxon>Actinomycetota</taxon>
        <taxon>Actinomycetes</taxon>
        <taxon>Micromonosporales</taxon>
        <taxon>Micromonosporaceae</taxon>
    </lineage>
</organism>
<reference evidence="3 4" key="2">
    <citation type="submission" date="2020-03" db="EMBL/GenBank/DDBJ databases">
        <authorList>
            <person name="Ichikawa N."/>
            <person name="Kimura A."/>
            <person name="Kitahashi Y."/>
            <person name="Uohara A."/>
        </authorList>
    </citation>
    <scope>NUCLEOTIDE SEQUENCE [LARGE SCALE GENOMIC DNA]</scope>
    <source>
        <strain evidence="3 4">NBRC 108638</strain>
    </source>
</reference>
<reference evidence="3 4" key="1">
    <citation type="submission" date="2020-03" db="EMBL/GenBank/DDBJ databases">
        <title>Whole genome shotgun sequence of Phytohabitans rumicis NBRC 108638.</title>
        <authorList>
            <person name="Komaki H."/>
            <person name="Tamura T."/>
        </authorList>
    </citation>
    <scope>NUCLEOTIDE SEQUENCE [LARGE SCALE GENOMIC DNA]</scope>
    <source>
        <strain evidence="3 4">NBRC 108638</strain>
    </source>
</reference>
<dbReference type="InterPro" id="IPR006311">
    <property type="entry name" value="TAT_signal"/>
</dbReference>
<accession>A0A6V8LCJ4</accession>
<dbReference type="PROSITE" id="PS51318">
    <property type="entry name" value="TAT"/>
    <property type="match status" value="1"/>
</dbReference>
<evidence type="ECO:0000256" key="2">
    <source>
        <dbReference type="SAM" id="SignalP"/>
    </source>
</evidence>
<name>A0A6V8LCJ4_9ACTN</name>